<evidence type="ECO:0000313" key="4">
    <source>
        <dbReference type="Proteomes" id="UP000243006"/>
    </source>
</evidence>
<feature type="transmembrane region" description="Helical" evidence="2">
    <location>
        <begin position="101"/>
        <end position="121"/>
    </location>
</feature>
<feature type="compositionally biased region" description="Polar residues" evidence="1">
    <location>
        <begin position="20"/>
        <end position="36"/>
    </location>
</feature>
<dbReference type="EMBL" id="LVZM01004128">
    <property type="protein sequence ID" value="OUC47573.1"/>
    <property type="molecule type" value="Genomic_DNA"/>
</dbReference>
<reference evidence="3 4" key="1">
    <citation type="submission" date="2015-04" db="EMBL/GenBank/DDBJ databases">
        <title>Draft genome of the roundworm Trichinella nativa.</title>
        <authorList>
            <person name="Mitreva M."/>
        </authorList>
    </citation>
    <scope>NUCLEOTIDE SEQUENCE [LARGE SCALE GENOMIC DNA]</scope>
    <source>
        <strain evidence="3 4">ISS45</strain>
    </source>
</reference>
<keyword evidence="2" id="KW-0812">Transmembrane</keyword>
<keyword evidence="2" id="KW-0472">Membrane</keyword>
<feature type="region of interest" description="Disordered" evidence="1">
    <location>
        <begin position="49"/>
        <end position="74"/>
    </location>
</feature>
<accession>A0A1Y3ER15</accession>
<feature type="region of interest" description="Disordered" evidence="1">
    <location>
        <begin position="1"/>
        <end position="36"/>
    </location>
</feature>
<proteinExistence type="predicted"/>
<sequence>MPTWTKPNLVTDAEKAGRESTVTSTPTNNSAASNGENLSEDSCVYLVDQRRRSSSASPRSTLIPFDLQPVPSDSHTPASPTVTFASKANFCWSTRTKLEKCLVCTLLLMIFSIGALLLLLLTSSNARGNTIEWCLVGNGTACSPFSCVFSK</sequence>
<organism evidence="3 4">
    <name type="scientific">Trichinella nativa</name>
    <dbReference type="NCBI Taxonomy" id="6335"/>
    <lineage>
        <taxon>Eukaryota</taxon>
        <taxon>Metazoa</taxon>
        <taxon>Ecdysozoa</taxon>
        <taxon>Nematoda</taxon>
        <taxon>Enoplea</taxon>
        <taxon>Dorylaimia</taxon>
        <taxon>Trichinellida</taxon>
        <taxon>Trichinellidae</taxon>
        <taxon>Trichinella</taxon>
    </lineage>
</organism>
<comment type="caution">
    <text evidence="3">The sequence shown here is derived from an EMBL/GenBank/DDBJ whole genome shotgun (WGS) entry which is preliminary data.</text>
</comment>
<evidence type="ECO:0000256" key="2">
    <source>
        <dbReference type="SAM" id="Phobius"/>
    </source>
</evidence>
<dbReference type="AlphaFoldDB" id="A0A1Y3ER15"/>
<name>A0A1Y3ER15_9BILA</name>
<dbReference type="Proteomes" id="UP000243006">
    <property type="component" value="Unassembled WGS sequence"/>
</dbReference>
<keyword evidence="2" id="KW-1133">Transmembrane helix</keyword>
<protein>
    <submittedName>
        <fullName evidence="3">Uncharacterized protein</fullName>
    </submittedName>
</protein>
<gene>
    <name evidence="3" type="ORF">D917_06836</name>
</gene>
<evidence type="ECO:0000313" key="3">
    <source>
        <dbReference type="EMBL" id="OUC47573.1"/>
    </source>
</evidence>
<evidence type="ECO:0000256" key="1">
    <source>
        <dbReference type="SAM" id="MobiDB-lite"/>
    </source>
</evidence>